<keyword evidence="1" id="KW-1133">Transmembrane helix</keyword>
<dbReference type="RefSeq" id="WP_108854524.1">
    <property type="nucleotide sequence ID" value="NZ_OMOQ01000003.1"/>
</dbReference>
<evidence type="ECO:0000313" key="4">
    <source>
        <dbReference type="Proteomes" id="UP000244924"/>
    </source>
</evidence>
<organism evidence="3 4">
    <name type="scientific">Albidovulum aquaemixtae</name>
    <dbReference type="NCBI Taxonomy" id="1542388"/>
    <lineage>
        <taxon>Bacteria</taxon>
        <taxon>Pseudomonadati</taxon>
        <taxon>Pseudomonadota</taxon>
        <taxon>Alphaproteobacteria</taxon>
        <taxon>Rhodobacterales</taxon>
        <taxon>Paracoccaceae</taxon>
        <taxon>Albidovulum</taxon>
    </lineage>
</organism>
<feature type="signal peptide" evidence="2">
    <location>
        <begin position="1"/>
        <end position="20"/>
    </location>
</feature>
<evidence type="ECO:0008006" key="5">
    <source>
        <dbReference type="Google" id="ProtNLM"/>
    </source>
</evidence>
<keyword evidence="1" id="KW-0472">Membrane</keyword>
<reference evidence="3 4" key="1">
    <citation type="submission" date="2018-03" db="EMBL/GenBank/DDBJ databases">
        <authorList>
            <person name="Keele B.F."/>
        </authorList>
    </citation>
    <scope>NUCLEOTIDE SEQUENCE [LARGE SCALE GENOMIC DNA]</scope>
    <source>
        <strain evidence="3 4">CECT 8626</strain>
    </source>
</reference>
<gene>
    <name evidence="3" type="ORF">DEA8626_03588</name>
</gene>
<feature type="transmembrane region" description="Helical" evidence="1">
    <location>
        <begin position="44"/>
        <end position="61"/>
    </location>
</feature>
<keyword evidence="1" id="KW-0812">Transmembrane</keyword>
<proteinExistence type="predicted"/>
<feature type="chain" id="PRO_5015331636" description="Ferrochelatase" evidence="2">
    <location>
        <begin position="21"/>
        <end position="63"/>
    </location>
</feature>
<dbReference type="EMBL" id="OMOQ01000003">
    <property type="protein sequence ID" value="SPH24536.1"/>
    <property type="molecule type" value="Genomic_DNA"/>
</dbReference>
<dbReference type="Proteomes" id="UP000244924">
    <property type="component" value="Unassembled WGS sequence"/>
</dbReference>
<dbReference type="AlphaFoldDB" id="A0A2R8BM86"/>
<evidence type="ECO:0000256" key="2">
    <source>
        <dbReference type="SAM" id="SignalP"/>
    </source>
</evidence>
<keyword evidence="2" id="KW-0732">Signal</keyword>
<accession>A0A2R8BM86</accession>
<evidence type="ECO:0000313" key="3">
    <source>
        <dbReference type="EMBL" id="SPH24536.1"/>
    </source>
</evidence>
<evidence type="ECO:0000256" key="1">
    <source>
        <dbReference type="SAM" id="Phobius"/>
    </source>
</evidence>
<protein>
    <recommendedName>
        <fullName evidence="5">Ferrochelatase</fullName>
    </recommendedName>
</protein>
<sequence>MKKLATLAAVMSLTAGAAFAGGYEAPVVEAEPMVVEEAGTTNAGLVVPALLLLGVIAAASSDS</sequence>
<keyword evidence="4" id="KW-1185">Reference proteome</keyword>
<name>A0A2R8BM86_9RHOB</name>